<dbReference type="PATRIC" id="fig|52133.19.peg.2957"/>
<accession>A0A150HQB7</accession>
<reference evidence="1 2" key="1">
    <citation type="journal article" date="2016" name="Sci. Rep.">
        <title>Genomic and phenotypic characterization of the species Acinetobacter venetianus.</title>
        <authorList>
            <person name="Fondi M."/>
            <person name="Maida I."/>
            <person name="Perrin E."/>
            <person name="Orlandini V."/>
            <person name="La Torre L."/>
            <person name="Bosi E."/>
            <person name="Negroni A."/>
            <person name="Zanaroli G."/>
            <person name="Fava F."/>
            <person name="Decorosi F."/>
            <person name="Giovannetti L."/>
            <person name="Viti C."/>
            <person name="Vaneechoutte M."/>
            <person name="Dijkshoorn L."/>
            <person name="Fani R."/>
        </authorList>
    </citation>
    <scope>NUCLEOTIDE SEQUENCE [LARGE SCALE GENOMIC DNA]</scope>
    <source>
        <strain evidence="1 2">LUH13518</strain>
    </source>
</reference>
<gene>
    <name evidence="1" type="ORF">AVENLUH13518_02911</name>
</gene>
<dbReference type="Proteomes" id="UP000075544">
    <property type="component" value="Unassembled WGS sequence"/>
</dbReference>
<sequence length="105" mass="11869">MSEIQQRIVIGDSFFGTWVYVDDIGEPIEITQSMEFSSSIELNGNKYPVTLDVLDQTLYRGQIAFFVETNDWERGHAEMDILAVSGIYKKHSPKYCFVVVGGVTP</sequence>
<proteinExistence type="predicted"/>
<evidence type="ECO:0000313" key="2">
    <source>
        <dbReference type="Proteomes" id="UP000075544"/>
    </source>
</evidence>
<dbReference type="AlphaFoldDB" id="A0A150HQB7"/>
<name>A0A150HQB7_9GAMM</name>
<comment type="caution">
    <text evidence="1">The sequence shown here is derived from an EMBL/GenBank/DDBJ whole genome shotgun (WGS) entry which is preliminary data.</text>
</comment>
<dbReference type="EMBL" id="JRHX01000087">
    <property type="protein sequence ID" value="KXZ68751.1"/>
    <property type="molecule type" value="Genomic_DNA"/>
</dbReference>
<organism evidence="1 2">
    <name type="scientific">Acinetobacter venetianus</name>
    <dbReference type="NCBI Taxonomy" id="52133"/>
    <lineage>
        <taxon>Bacteria</taxon>
        <taxon>Pseudomonadati</taxon>
        <taxon>Pseudomonadota</taxon>
        <taxon>Gammaproteobacteria</taxon>
        <taxon>Moraxellales</taxon>
        <taxon>Moraxellaceae</taxon>
        <taxon>Acinetobacter</taxon>
    </lineage>
</organism>
<protein>
    <submittedName>
        <fullName evidence="1">Uncharacterized protein</fullName>
    </submittedName>
</protein>
<evidence type="ECO:0000313" key="1">
    <source>
        <dbReference type="EMBL" id="KXZ68751.1"/>
    </source>
</evidence>
<dbReference type="RefSeq" id="WP_061525467.1">
    <property type="nucleotide sequence ID" value="NZ_JRHX01000087.1"/>
</dbReference>